<dbReference type="Pfam" id="PF13559">
    <property type="entry name" value="DUF4129"/>
    <property type="match status" value="1"/>
</dbReference>
<dbReference type="PANTHER" id="PTHR42736">
    <property type="entry name" value="PROTEIN-GLUTAMINE GAMMA-GLUTAMYLTRANSFERASE"/>
    <property type="match status" value="1"/>
</dbReference>
<dbReference type="Pfam" id="PF01841">
    <property type="entry name" value="Transglut_core"/>
    <property type="match status" value="1"/>
</dbReference>
<comment type="caution">
    <text evidence="3">The sequence shown here is derived from an EMBL/GenBank/DDBJ whole genome shotgun (WGS) entry which is preliminary data.</text>
</comment>
<dbReference type="AlphaFoldDB" id="I4ENA4"/>
<dbReference type="RefSeq" id="WP_008481837.1">
    <property type="nucleotide sequence ID" value="NZ_CAGS01000718.1"/>
</dbReference>
<keyword evidence="4" id="KW-1185">Reference proteome</keyword>
<feature type="transmembrane region" description="Helical" evidence="1">
    <location>
        <begin position="208"/>
        <end position="228"/>
    </location>
</feature>
<feature type="transmembrane region" description="Helical" evidence="1">
    <location>
        <begin position="708"/>
        <end position="730"/>
    </location>
</feature>
<sequence length="836" mass="93440">MHRFALREGWTTFWLVALVVLIATWSIQFAPWGHGLRMLFVTTILGLITGLVLSRDERLPTLFCHALSVGIGAVVVFFQITGFLSDTIGGRRDKLEYLWLHWRHWIEVALQGHRADDLTLFVLFLTAVIWVMSYGAVWLVFRTGWVWLTALGPGVIVLGVLGYYPEVPAGLVIFYLFAAILLVMRFSYVRREIAWRRNGVPYPRSLPWRGLGVASCLAVAVIAAGWIIPLSPQGDWALQKWLQSNGPWREFGDTFNRWIGPRHVPASLASGRGLTEFRNEFSLGGRLNLTDEPVVLVRGATGPYLAAKRYNVFNGTGWESDTREPVQQGARGISQPPVTFEANETIPLPNSVTQARAEQTLDIEVYRPEGASVYMTGEPSQVSVPTRARIASYWYDHQQIDIPASTQETVPPELWPLVQLLKTADLNDPSVLARVDDEQRQLRSRGIQTQIQDSPNSTPSILVFSGPLPVYSEIEGLDATWDLQRGNRYQVKALVSDAIPDQLRQAGQDYPPEITSRYLQLPAYSDRTKSLARDLASGKDNPFDVAIAIQNYLRLNLAYNENISNPPDSKDLVDYFLFESKQGYCTYYASAMAEMLRIVGIPSRVVTGFYPAAYDLNAGGYLYRDRNAHAWVEAYFPGYGWISFEPTAARIPISHGSLEDLGAGIAGAVNPSPLPSDQLPSPSANAASATPAPDGTSHAFGFTGAAGWALWAGLGLLVTLCSGLFGWWLWGLRGMSAPSRFFMRMHRGASWSGIRARPSMTPYEYATMIAERVPGSEADVHYLADLYVRERYGLQPATETEIWKARQSWLRLRILFLRHLVWGRWRRPGRRNRGGG</sequence>
<proteinExistence type="predicted"/>
<keyword evidence="1" id="KW-1133">Transmembrane helix</keyword>
<dbReference type="InterPro" id="IPR038765">
    <property type="entry name" value="Papain-like_cys_pep_sf"/>
</dbReference>
<dbReference type="EMBL" id="CAGS01000718">
    <property type="protein sequence ID" value="CCF86167.1"/>
    <property type="molecule type" value="Genomic_DNA"/>
</dbReference>
<evidence type="ECO:0000256" key="1">
    <source>
        <dbReference type="SAM" id="Phobius"/>
    </source>
</evidence>
<evidence type="ECO:0000313" key="4">
    <source>
        <dbReference type="Proteomes" id="UP000004221"/>
    </source>
</evidence>
<feature type="transmembrane region" description="Helical" evidence="1">
    <location>
        <begin position="66"/>
        <end position="85"/>
    </location>
</feature>
<name>I4ENA4_9BACT</name>
<protein>
    <submittedName>
        <fullName evidence="3">Transglutaminase domain protein</fullName>
    </submittedName>
</protein>
<dbReference type="InterPro" id="IPR002931">
    <property type="entry name" value="Transglutaminase-like"/>
</dbReference>
<dbReference type="Gene3D" id="3.10.620.30">
    <property type="match status" value="1"/>
</dbReference>
<keyword evidence="1" id="KW-0812">Transmembrane</keyword>
<dbReference type="InterPro" id="IPR025403">
    <property type="entry name" value="TgpA-like_C"/>
</dbReference>
<feature type="transmembrane region" description="Helical" evidence="1">
    <location>
        <begin position="145"/>
        <end position="164"/>
    </location>
</feature>
<feature type="transmembrane region" description="Helical" evidence="1">
    <location>
        <begin position="170"/>
        <end position="188"/>
    </location>
</feature>
<dbReference type="InterPro" id="IPR052901">
    <property type="entry name" value="Bact_TGase-like"/>
</dbReference>
<organism evidence="3 4">
    <name type="scientific">Nitrolancea hollandica Lb</name>
    <dbReference type="NCBI Taxonomy" id="1129897"/>
    <lineage>
        <taxon>Bacteria</taxon>
        <taxon>Pseudomonadati</taxon>
        <taxon>Thermomicrobiota</taxon>
        <taxon>Thermomicrobia</taxon>
        <taxon>Sphaerobacterales</taxon>
        <taxon>Sphaerobacterineae</taxon>
        <taxon>Sphaerobacteraceae</taxon>
        <taxon>Nitrolancea</taxon>
    </lineage>
</organism>
<dbReference type="Proteomes" id="UP000004221">
    <property type="component" value="Unassembled WGS sequence"/>
</dbReference>
<feature type="domain" description="Transglutaminase-like" evidence="2">
    <location>
        <begin position="577"/>
        <end position="648"/>
    </location>
</feature>
<reference evidence="3 4" key="1">
    <citation type="journal article" date="2012" name="ISME J.">
        <title>Nitrification expanded: discovery, physiology and genomics of a nitrite-oxidizing bacterium from the phylum Chloroflexi.</title>
        <authorList>
            <person name="Sorokin D.Y."/>
            <person name="Lucker S."/>
            <person name="Vejmelkova D."/>
            <person name="Kostrikina N.A."/>
            <person name="Kleerebezem R."/>
            <person name="Rijpstra W.I."/>
            <person name="Damste J.S."/>
            <person name="Le Paslier D."/>
            <person name="Muyzer G."/>
            <person name="Wagner M."/>
            <person name="van Loosdrecht M.C."/>
            <person name="Daims H."/>
        </authorList>
    </citation>
    <scope>NUCLEOTIDE SEQUENCE [LARGE SCALE GENOMIC DNA]</scope>
    <source>
        <strain evidence="4">none</strain>
    </source>
</reference>
<dbReference type="SUPFAM" id="SSF54001">
    <property type="entry name" value="Cysteine proteinases"/>
    <property type="match status" value="1"/>
</dbReference>
<feature type="transmembrane region" description="Helical" evidence="1">
    <location>
        <begin position="118"/>
        <end position="140"/>
    </location>
</feature>
<feature type="transmembrane region" description="Helical" evidence="1">
    <location>
        <begin position="12"/>
        <end position="30"/>
    </location>
</feature>
<dbReference type="OrthoDB" id="9804872at2"/>
<keyword evidence="1" id="KW-0472">Membrane</keyword>
<dbReference type="PANTHER" id="PTHR42736:SF1">
    <property type="entry name" value="PROTEIN-GLUTAMINE GAMMA-GLUTAMYLTRANSFERASE"/>
    <property type="match status" value="1"/>
</dbReference>
<dbReference type="SMART" id="SM00460">
    <property type="entry name" value="TGc"/>
    <property type="match status" value="1"/>
</dbReference>
<feature type="transmembrane region" description="Helical" evidence="1">
    <location>
        <begin position="36"/>
        <end position="54"/>
    </location>
</feature>
<gene>
    <name evidence="3" type="ORF">NITHO_820002</name>
</gene>
<accession>I4ENA4</accession>
<evidence type="ECO:0000259" key="2">
    <source>
        <dbReference type="SMART" id="SM00460"/>
    </source>
</evidence>
<evidence type="ECO:0000313" key="3">
    <source>
        <dbReference type="EMBL" id="CCF86167.1"/>
    </source>
</evidence>